<dbReference type="InterPro" id="IPR013320">
    <property type="entry name" value="ConA-like_dom_sf"/>
</dbReference>
<dbReference type="SUPFAM" id="SSF49899">
    <property type="entry name" value="Concanavalin A-like lectins/glucanases"/>
    <property type="match status" value="1"/>
</dbReference>
<dbReference type="Pfam" id="PF08244">
    <property type="entry name" value="Glyco_hydro_32C"/>
    <property type="match status" value="1"/>
</dbReference>
<dbReference type="InterPro" id="IPR018053">
    <property type="entry name" value="Glyco_hydro_32_AS"/>
</dbReference>
<evidence type="ECO:0000256" key="9">
    <source>
        <dbReference type="RuleBase" id="RU365015"/>
    </source>
</evidence>
<sequence>MSNLTARQQEHAVLIAKAGEALNKLEAAMDNTYRLHYHMMPPAGWMNDPNGFIQFNGIYHLFYQHDPYQAKQGPMHWGHATSVDLVNWLHQPVALAPSESYDSGPSGGQGCWSGSAVDDNGKLTLIYTGHVDGRKPEEVQCLAVSEDGIQFHKAEHNPVIGDSPDTERFGFRDPKVWKHENTWYMVIGYGKDGLGKALIYTSQDLRSWTCQGAAIESDGTMGDMWECPDLFPIGEGDSHALIISPMNTGSYKNLYITGTFDYSTCRLQKLHQAQIDYGFDFYAPQTLVDEQGRRIMIAWMNIWGAKMPEQEHGWYGAMTLPRELTLESDGTLRSRPVKELEQLRGEHIAVKEYVLEQHVQTRIDGVRGQALELIARFDPRSATEIGLRIFASADETAYVEISYSVAENKLVMDRNQAGAGDGGMCSAPLSLLDDGTVELHLYIDRSSVELFANDGMIAMTNRIYSDIHADGISFFARGGEAKLKVLQAWQLKSIW</sequence>
<evidence type="ECO:0000256" key="7">
    <source>
        <dbReference type="ARBA" id="ARBA00033367"/>
    </source>
</evidence>
<proteinExistence type="inferred from homology"/>
<dbReference type="Gene3D" id="2.60.120.560">
    <property type="entry name" value="Exo-inulinase, domain 1"/>
    <property type="match status" value="1"/>
</dbReference>
<keyword evidence="9" id="KW-0963">Cytoplasm</keyword>
<comment type="caution">
    <text evidence="12">The sequence shown here is derived from an EMBL/GenBank/DDBJ whole genome shotgun (WGS) entry which is preliminary data.</text>
</comment>
<dbReference type="SUPFAM" id="SSF75005">
    <property type="entry name" value="Arabinanase/levansucrase/invertase"/>
    <property type="match status" value="1"/>
</dbReference>
<evidence type="ECO:0000256" key="8">
    <source>
        <dbReference type="RuleBase" id="RU362110"/>
    </source>
</evidence>
<feature type="domain" description="Glycosyl hydrolase family 32 N-terminal" evidence="10">
    <location>
        <begin position="38"/>
        <end position="336"/>
    </location>
</feature>
<dbReference type="RefSeq" id="WP_379230254.1">
    <property type="nucleotide sequence ID" value="NZ_JBHSTE010000001.1"/>
</dbReference>
<keyword evidence="9" id="KW-0119">Carbohydrate metabolism</keyword>
<evidence type="ECO:0000256" key="2">
    <source>
        <dbReference type="ARBA" id="ARBA00009902"/>
    </source>
</evidence>
<evidence type="ECO:0000256" key="4">
    <source>
        <dbReference type="ARBA" id="ARBA00019623"/>
    </source>
</evidence>
<dbReference type="CDD" id="cd08996">
    <property type="entry name" value="GH32_FFase"/>
    <property type="match status" value="1"/>
</dbReference>
<evidence type="ECO:0000259" key="11">
    <source>
        <dbReference type="Pfam" id="PF08244"/>
    </source>
</evidence>
<evidence type="ECO:0000256" key="6">
    <source>
        <dbReference type="ARBA" id="ARBA00023295"/>
    </source>
</evidence>
<organism evidence="12 13">
    <name type="scientific">Paenibacillus septentrionalis</name>
    <dbReference type="NCBI Taxonomy" id="429342"/>
    <lineage>
        <taxon>Bacteria</taxon>
        <taxon>Bacillati</taxon>
        <taxon>Bacillota</taxon>
        <taxon>Bacilli</taxon>
        <taxon>Bacillales</taxon>
        <taxon>Paenibacillaceae</taxon>
        <taxon>Paenibacillus</taxon>
    </lineage>
</organism>
<dbReference type="Gene3D" id="2.115.10.20">
    <property type="entry name" value="Glycosyl hydrolase domain, family 43"/>
    <property type="match status" value="1"/>
</dbReference>
<comment type="catalytic activity">
    <reaction evidence="8">
        <text>Hydrolysis of terminal non-reducing beta-D-fructofuranoside residues in beta-D-fructofuranosides.</text>
        <dbReference type="EC" id="3.2.1.26"/>
    </reaction>
</comment>
<dbReference type="PANTHER" id="PTHR43101:SF1">
    <property type="entry name" value="BETA-FRUCTOSIDASE"/>
    <property type="match status" value="1"/>
</dbReference>
<dbReference type="InterPro" id="IPR013189">
    <property type="entry name" value="Glyco_hydro_32_C"/>
</dbReference>
<dbReference type="NCBIfam" id="TIGR01322">
    <property type="entry name" value="scrB_fam"/>
    <property type="match status" value="1"/>
</dbReference>
<dbReference type="InterPro" id="IPR023296">
    <property type="entry name" value="Glyco_hydro_beta-prop_sf"/>
</dbReference>
<evidence type="ECO:0000313" key="13">
    <source>
        <dbReference type="Proteomes" id="UP001596233"/>
    </source>
</evidence>
<evidence type="ECO:0000313" key="12">
    <source>
        <dbReference type="EMBL" id="MFC6331230.1"/>
    </source>
</evidence>
<dbReference type="InterPro" id="IPR006232">
    <property type="entry name" value="Suc6P_hydrolase"/>
</dbReference>
<dbReference type="Proteomes" id="UP001596233">
    <property type="component" value="Unassembled WGS sequence"/>
</dbReference>
<accession>A0ABW1UXR1</accession>
<comment type="pathway">
    <text evidence="1 9">Glycan biosynthesis; sucrose metabolism.</text>
</comment>
<comment type="subcellular location">
    <subcellularLocation>
        <location evidence="9">Cytoplasm</location>
    </subcellularLocation>
</comment>
<dbReference type="Pfam" id="PF00251">
    <property type="entry name" value="Glyco_hydro_32N"/>
    <property type="match status" value="1"/>
</dbReference>
<dbReference type="InterPro" id="IPR051214">
    <property type="entry name" value="GH32_Enzymes"/>
</dbReference>
<dbReference type="EC" id="3.2.1.26" evidence="3 8"/>
<dbReference type="EMBL" id="JBHSTE010000001">
    <property type="protein sequence ID" value="MFC6331230.1"/>
    <property type="molecule type" value="Genomic_DNA"/>
</dbReference>
<feature type="domain" description="Glycosyl hydrolase family 32 C-terminal" evidence="11">
    <location>
        <begin position="339"/>
        <end position="490"/>
    </location>
</feature>
<dbReference type="PANTHER" id="PTHR43101">
    <property type="entry name" value="BETA-FRUCTOSIDASE"/>
    <property type="match status" value="1"/>
</dbReference>
<protein>
    <recommendedName>
        <fullName evidence="4 8">Sucrose-6-phosphate hydrolase</fullName>
        <ecNumber evidence="3 8">3.2.1.26</ecNumber>
    </recommendedName>
    <alternativeName>
        <fullName evidence="7 9">Invertase</fullName>
    </alternativeName>
</protein>
<gene>
    <name evidence="12" type="ORF">ACFP56_01230</name>
</gene>
<comment type="function">
    <text evidence="9">Enables the bacterium to metabolize sucrose as a sole carbon source.</text>
</comment>
<comment type="similarity">
    <text evidence="2 8">Belongs to the glycosyl hydrolase 32 family.</text>
</comment>
<reference evidence="13" key="1">
    <citation type="journal article" date="2019" name="Int. J. Syst. Evol. Microbiol.">
        <title>The Global Catalogue of Microorganisms (GCM) 10K type strain sequencing project: providing services to taxonomists for standard genome sequencing and annotation.</title>
        <authorList>
            <consortium name="The Broad Institute Genomics Platform"/>
            <consortium name="The Broad Institute Genome Sequencing Center for Infectious Disease"/>
            <person name="Wu L."/>
            <person name="Ma J."/>
        </authorList>
    </citation>
    <scope>NUCLEOTIDE SEQUENCE [LARGE SCALE GENOMIC DNA]</scope>
    <source>
        <strain evidence="13">PCU 280</strain>
    </source>
</reference>
<dbReference type="GO" id="GO:0016787">
    <property type="term" value="F:hydrolase activity"/>
    <property type="evidence" value="ECO:0007669"/>
    <property type="project" value="UniProtKB-KW"/>
</dbReference>
<dbReference type="InterPro" id="IPR013148">
    <property type="entry name" value="Glyco_hydro_32_N"/>
</dbReference>
<dbReference type="PROSITE" id="PS00609">
    <property type="entry name" value="GLYCOSYL_HYDROL_F32"/>
    <property type="match status" value="1"/>
</dbReference>
<keyword evidence="6 8" id="KW-0326">Glycosidase</keyword>
<dbReference type="SMART" id="SM00640">
    <property type="entry name" value="Glyco_32"/>
    <property type="match status" value="1"/>
</dbReference>
<dbReference type="InterPro" id="IPR001362">
    <property type="entry name" value="Glyco_hydro_32"/>
</dbReference>
<name>A0ABW1UXR1_9BACL</name>
<evidence type="ECO:0000256" key="5">
    <source>
        <dbReference type="ARBA" id="ARBA00022801"/>
    </source>
</evidence>
<keyword evidence="5 8" id="KW-0378">Hydrolase</keyword>
<keyword evidence="13" id="KW-1185">Reference proteome</keyword>
<evidence type="ECO:0000256" key="1">
    <source>
        <dbReference type="ARBA" id="ARBA00004914"/>
    </source>
</evidence>
<evidence type="ECO:0000259" key="10">
    <source>
        <dbReference type="Pfam" id="PF00251"/>
    </source>
</evidence>
<evidence type="ECO:0000256" key="3">
    <source>
        <dbReference type="ARBA" id="ARBA00012758"/>
    </source>
</evidence>